<feature type="compositionally biased region" description="Low complexity" evidence="5">
    <location>
        <begin position="985"/>
        <end position="996"/>
    </location>
</feature>
<feature type="region of interest" description="Disordered" evidence="5">
    <location>
        <begin position="603"/>
        <end position="628"/>
    </location>
</feature>
<feature type="compositionally biased region" description="Basic and acidic residues" evidence="5">
    <location>
        <begin position="50"/>
        <end position="62"/>
    </location>
</feature>
<gene>
    <name evidence="7" type="ORF">TRAPUB_12629</name>
</gene>
<dbReference type="GO" id="GO:0016567">
    <property type="term" value="P:protein ubiquitination"/>
    <property type="evidence" value="ECO:0007669"/>
    <property type="project" value="TreeGrafter"/>
</dbReference>
<dbReference type="EMBL" id="MNAD01000727">
    <property type="protein sequence ID" value="OJT10853.1"/>
    <property type="molecule type" value="Genomic_DNA"/>
</dbReference>
<dbReference type="Gene3D" id="3.30.40.10">
    <property type="entry name" value="Zinc/RING finger domain, C3HC4 (zinc finger)"/>
    <property type="match status" value="1"/>
</dbReference>
<evidence type="ECO:0000256" key="3">
    <source>
        <dbReference type="ARBA" id="ARBA00022833"/>
    </source>
</evidence>
<dbReference type="AlphaFoldDB" id="A0A1M2VTB9"/>
<feature type="compositionally biased region" description="Basic and acidic residues" evidence="5">
    <location>
        <begin position="354"/>
        <end position="367"/>
    </location>
</feature>
<feature type="compositionally biased region" description="Basic and acidic residues" evidence="5">
    <location>
        <begin position="18"/>
        <end position="29"/>
    </location>
</feature>
<keyword evidence="1" id="KW-0479">Metal-binding</keyword>
<feature type="compositionally biased region" description="Basic and acidic residues" evidence="5">
    <location>
        <begin position="866"/>
        <end position="875"/>
    </location>
</feature>
<dbReference type="OMA" id="PPDMVWV"/>
<feature type="compositionally biased region" description="Pro residues" evidence="5">
    <location>
        <begin position="145"/>
        <end position="155"/>
    </location>
</feature>
<evidence type="ECO:0000259" key="6">
    <source>
        <dbReference type="PROSITE" id="PS50089"/>
    </source>
</evidence>
<feature type="region of interest" description="Disordered" evidence="5">
    <location>
        <begin position="725"/>
        <end position="753"/>
    </location>
</feature>
<feature type="region of interest" description="Disordered" evidence="5">
    <location>
        <begin position="977"/>
        <end position="1022"/>
    </location>
</feature>
<dbReference type="SMART" id="SM00184">
    <property type="entry name" value="RING"/>
    <property type="match status" value="1"/>
</dbReference>
<feature type="region of interest" description="Disordered" evidence="5">
    <location>
        <begin position="1186"/>
        <end position="1240"/>
    </location>
</feature>
<feature type="region of interest" description="Disordered" evidence="5">
    <location>
        <begin position="649"/>
        <end position="678"/>
    </location>
</feature>
<feature type="compositionally biased region" description="Polar residues" evidence="5">
    <location>
        <begin position="129"/>
        <end position="139"/>
    </location>
</feature>
<feature type="region of interest" description="Disordered" evidence="5">
    <location>
        <begin position="1"/>
        <end position="160"/>
    </location>
</feature>
<name>A0A1M2VTB9_TRAPU</name>
<feature type="compositionally biased region" description="Polar residues" evidence="5">
    <location>
        <begin position="394"/>
        <end position="403"/>
    </location>
</feature>
<feature type="region of interest" description="Disordered" evidence="5">
    <location>
        <begin position="781"/>
        <end position="903"/>
    </location>
</feature>
<accession>A0A1M2VTB9</accession>
<dbReference type="PANTHER" id="PTHR45969:SF69">
    <property type="entry name" value="FINGER DOMAIN PROTEIN, PUTATIVE (AFU_ORTHOLOGUE AFUA_3G12190)-RELATED"/>
    <property type="match status" value="1"/>
</dbReference>
<keyword evidence="2 4" id="KW-0863">Zinc-finger</keyword>
<dbReference type="InterPro" id="IPR011016">
    <property type="entry name" value="Znf_RING-CH"/>
</dbReference>
<dbReference type="Proteomes" id="UP000184267">
    <property type="component" value="Unassembled WGS sequence"/>
</dbReference>
<keyword evidence="8" id="KW-1185">Reference proteome</keyword>
<dbReference type="GO" id="GO:0016874">
    <property type="term" value="F:ligase activity"/>
    <property type="evidence" value="ECO:0007669"/>
    <property type="project" value="UniProtKB-KW"/>
</dbReference>
<dbReference type="STRING" id="154538.A0A1M2VTB9"/>
<feature type="region of interest" description="Disordered" evidence="5">
    <location>
        <begin position="386"/>
        <end position="448"/>
    </location>
</feature>
<feature type="compositionally biased region" description="Low complexity" evidence="5">
    <location>
        <begin position="1005"/>
        <end position="1020"/>
    </location>
</feature>
<dbReference type="PANTHER" id="PTHR45969">
    <property type="entry name" value="RING ZINC FINGER PROTEIN-RELATED"/>
    <property type="match status" value="1"/>
</dbReference>
<dbReference type="GO" id="GO:0008270">
    <property type="term" value="F:zinc ion binding"/>
    <property type="evidence" value="ECO:0007669"/>
    <property type="project" value="UniProtKB-KW"/>
</dbReference>
<feature type="compositionally biased region" description="Low complexity" evidence="5">
    <location>
        <begin position="73"/>
        <end position="97"/>
    </location>
</feature>
<dbReference type="OrthoDB" id="8062037at2759"/>
<feature type="compositionally biased region" description="Basic and acidic residues" evidence="5">
    <location>
        <begin position="304"/>
        <end position="318"/>
    </location>
</feature>
<reference evidence="7 8" key="1">
    <citation type="submission" date="2016-10" db="EMBL/GenBank/DDBJ databases">
        <title>Genome sequence of the basidiomycete white-rot fungus Trametes pubescens.</title>
        <authorList>
            <person name="Makela M.R."/>
            <person name="Granchi Z."/>
            <person name="Peng M."/>
            <person name="De Vries R.P."/>
            <person name="Grigoriev I."/>
            <person name="Riley R."/>
            <person name="Hilden K."/>
        </authorList>
    </citation>
    <scope>NUCLEOTIDE SEQUENCE [LARGE SCALE GENOMIC DNA]</scope>
    <source>
        <strain evidence="7 8">FBCC735</strain>
    </source>
</reference>
<feature type="compositionally biased region" description="Pro residues" evidence="5">
    <location>
        <begin position="198"/>
        <end position="208"/>
    </location>
</feature>
<comment type="caution">
    <text evidence="7">The sequence shown here is derived from an EMBL/GenBank/DDBJ whole genome shotgun (WGS) entry which is preliminary data.</text>
</comment>
<feature type="region of interest" description="Disordered" evidence="5">
    <location>
        <begin position="182"/>
        <end position="217"/>
    </location>
</feature>
<keyword evidence="3" id="KW-0862">Zinc</keyword>
<dbReference type="InterPro" id="IPR001841">
    <property type="entry name" value="Znf_RING"/>
</dbReference>
<dbReference type="SUPFAM" id="SSF57850">
    <property type="entry name" value="RING/U-box"/>
    <property type="match status" value="1"/>
</dbReference>
<keyword evidence="7" id="KW-0436">Ligase</keyword>
<dbReference type="Pfam" id="PF13639">
    <property type="entry name" value="zf-RING_2"/>
    <property type="match status" value="1"/>
</dbReference>
<dbReference type="SMART" id="SM00744">
    <property type="entry name" value="RINGv"/>
    <property type="match status" value="1"/>
</dbReference>
<feature type="compositionally biased region" description="Basic and acidic residues" evidence="5">
    <location>
        <begin position="785"/>
        <end position="804"/>
    </location>
</feature>
<dbReference type="PROSITE" id="PS50089">
    <property type="entry name" value="ZF_RING_2"/>
    <property type="match status" value="1"/>
</dbReference>
<proteinExistence type="predicted"/>
<feature type="compositionally biased region" description="Polar residues" evidence="5">
    <location>
        <begin position="1"/>
        <end position="14"/>
    </location>
</feature>
<evidence type="ECO:0000256" key="4">
    <source>
        <dbReference type="PROSITE-ProRule" id="PRU00175"/>
    </source>
</evidence>
<evidence type="ECO:0000313" key="7">
    <source>
        <dbReference type="EMBL" id="OJT10853.1"/>
    </source>
</evidence>
<feature type="compositionally biased region" description="Low complexity" evidence="5">
    <location>
        <begin position="324"/>
        <end position="335"/>
    </location>
</feature>
<organism evidence="7 8">
    <name type="scientific">Trametes pubescens</name>
    <name type="common">White-rot fungus</name>
    <dbReference type="NCBI Taxonomy" id="154538"/>
    <lineage>
        <taxon>Eukaryota</taxon>
        <taxon>Fungi</taxon>
        <taxon>Dikarya</taxon>
        <taxon>Basidiomycota</taxon>
        <taxon>Agaricomycotina</taxon>
        <taxon>Agaricomycetes</taxon>
        <taxon>Polyporales</taxon>
        <taxon>Polyporaceae</taxon>
        <taxon>Trametes</taxon>
    </lineage>
</organism>
<feature type="region of interest" description="Disordered" evidence="5">
    <location>
        <begin position="237"/>
        <end position="369"/>
    </location>
</feature>
<feature type="domain" description="RING-type" evidence="6">
    <location>
        <begin position="1141"/>
        <end position="1183"/>
    </location>
</feature>
<dbReference type="GO" id="GO:0061630">
    <property type="term" value="F:ubiquitin protein ligase activity"/>
    <property type="evidence" value="ECO:0007669"/>
    <property type="project" value="TreeGrafter"/>
</dbReference>
<evidence type="ECO:0000313" key="8">
    <source>
        <dbReference type="Proteomes" id="UP000184267"/>
    </source>
</evidence>
<protein>
    <submittedName>
        <fullName evidence="7">E3 ubiquitin ligase BIG BROTHER-related</fullName>
    </submittedName>
</protein>
<feature type="compositionally biased region" description="Pro residues" evidence="5">
    <location>
        <begin position="610"/>
        <end position="623"/>
    </location>
</feature>
<evidence type="ECO:0000256" key="1">
    <source>
        <dbReference type="ARBA" id="ARBA00022723"/>
    </source>
</evidence>
<feature type="compositionally biased region" description="Basic and acidic residues" evidence="5">
    <location>
        <begin position="1206"/>
        <end position="1224"/>
    </location>
</feature>
<evidence type="ECO:0000256" key="5">
    <source>
        <dbReference type="SAM" id="MobiDB-lite"/>
    </source>
</evidence>
<evidence type="ECO:0000256" key="2">
    <source>
        <dbReference type="ARBA" id="ARBA00022771"/>
    </source>
</evidence>
<dbReference type="InterPro" id="IPR013083">
    <property type="entry name" value="Znf_RING/FYVE/PHD"/>
</dbReference>
<sequence>MSERYSTGMPSGSSSHKRTFEEADTDRPAPQHAGPSRRDSPARSSNSAEASRERNKRARNDSDSSYTSELDDILLSAADSVSSSSGSSNSSYHSAQSTLPTAASPTLLDENEEDMHMLIDPAVPESHTRPTSPLGSQPTYFELFPGPPRQNPPTAPQLGPYEDIARSLERASAFDREIAPLRSSPAVLPTSSAQGAGPLPPVRPPPGPDFSDFPDPYSARYDSLSTRAEGFGMFDASWLPFERDNDGPALRHRRAETTSSALDANSGGPSGSRRPGDAEATTRPRSPPSRFLHLDGMPVTNDPWWRRPSEMSRGRRPSDLFNYPSAFPSSDPDAPGNERLGRWRRAADSGNRPENPRREDRFSEEPHLGPYGFVDMNIFDVLNMPTNRDRDAANQPSTRSPWLSPSFPPRRYSEGLEARTMGSPSSVPRTAPQPIQPRPSPRVSARTARDVRSALDDFDSTAERRTDDFDRTLREVEAHRRRIAEFLAEPLPPFPPYPAASTAAASPLPTSSYSTLRHALDDNVAAAAAAIRRAPPPVQEPTRVRDSLTRERITRRLDDAAFLDDYYVDFLDWETPEPITPSAFGLNPRRRGPYRMRTVDEMRSMGSNPVQPPRPARSSPPPAGDVDETLLDYIPSYLEFNSRARAQDLSGLRHRARPRSPSPVQTPPLRAQEPSASTWTPLTETEMVEERNQDWLWHHDSSHPTLGHYYPLRTPEDDAMVQSFTERSTQPRRADLERNAAASSAARPVEDNLRQPRSVNINLDAFRDGPFRATLARSVALQHRSTADRPDPPSSTRAERREASEAPASAPAPSPSPDPWFRRNSRLEDEMPTAVPYRPRHMHTEASPDASDPWTYEAIHRRMRQQRQERAETRTEAGSTRGRSPQGSETHRARPPTEPAPIPEYRHAIATPVFPARHRPSTVHEEAQRRLRQRTLLEREHASSHSFTPAEDTASRTSARMERMHRQREIVQRMMARERRGGEAAGSASASASSARNDPEPARAGGQPSTSTPTDGPSSTWTRRYARLGGVSAFREGRPVEDRPAPLNGRFARRGTFGPHFPPDMVWVDVPPGRHSAFMRRRNFGDYVRDEDFDVSYEGLLSLSSLLGDAKPRGTPDDIIESLPRGTYREWTRPGATEERCPICLDDYQPDDPCLRVCGCSHWFHEGCLQQWLKTARTCPVCRGRVTRPPRTEEAPAPVAGPSGSNDRDRDDDSDADERADVRRMAARHWNPYQPPWRHG</sequence>
<feature type="region of interest" description="Disordered" evidence="5">
    <location>
        <begin position="938"/>
        <end position="961"/>
    </location>
</feature>